<keyword evidence="12" id="KW-1185">Reference proteome</keyword>
<name>A0A419S1N4_9SPHI</name>
<keyword evidence="7 9" id="KW-1133">Transmembrane helix</keyword>
<reference evidence="11 12" key="1">
    <citation type="submission" date="2016-07" db="EMBL/GenBank/DDBJ databases">
        <title>Genome of Pelobium manganitolerans.</title>
        <authorList>
            <person name="Wu S."/>
            <person name="Wang G."/>
        </authorList>
    </citation>
    <scope>NUCLEOTIDE SEQUENCE [LARGE SCALE GENOMIC DNA]</scope>
    <source>
        <strain evidence="11 12">YS-25</strain>
    </source>
</reference>
<feature type="transmembrane region" description="Helical" evidence="9">
    <location>
        <begin position="200"/>
        <end position="220"/>
    </location>
</feature>
<dbReference type="GO" id="GO:0140359">
    <property type="term" value="F:ABC-type transporter activity"/>
    <property type="evidence" value="ECO:0007669"/>
    <property type="project" value="InterPro"/>
</dbReference>
<dbReference type="PIRSF" id="PIRSF006648">
    <property type="entry name" value="DrrB"/>
    <property type="match status" value="1"/>
</dbReference>
<dbReference type="PANTHER" id="PTHR30413:SF8">
    <property type="entry name" value="TRANSPORT PERMEASE PROTEIN"/>
    <property type="match status" value="1"/>
</dbReference>
<evidence type="ECO:0000256" key="9">
    <source>
        <dbReference type="RuleBase" id="RU361157"/>
    </source>
</evidence>
<sequence length="287" mass="32682">MIPETKAEESWDLEIKAKNSLFDLKLDEVWHYRDLMWLFVKRDFIAQFKQTVLGPAWHVIQPILTTLMFLLVFGKIAKIPTDGIAPAAFYLAGLTIWNYFSACLTATSSTFTANAGIFGKVYFPRIVIPISVVLSNMVKFAIQFGLLVVVVTYYHFNGYPIYLSLNLLFIPLILILMAGISLGVGIIISSITTKYRDFSILLSFAVQLLMYATPVIYPLSYLKGKNYKWLIDLNPISSVVESFKYVIFGKGLVEPYSLLYSVLFMFCALFFGYLIFNRVEKSFMDTV</sequence>
<evidence type="ECO:0000256" key="1">
    <source>
        <dbReference type="ARBA" id="ARBA00004429"/>
    </source>
</evidence>
<evidence type="ECO:0000259" key="10">
    <source>
        <dbReference type="PROSITE" id="PS51012"/>
    </source>
</evidence>
<dbReference type="PROSITE" id="PS51012">
    <property type="entry name" value="ABC_TM2"/>
    <property type="match status" value="1"/>
</dbReference>
<keyword evidence="5" id="KW-0997">Cell inner membrane</keyword>
<evidence type="ECO:0000313" key="12">
    <source>
        <dbReference type="Proteomes" id="UP000283433"/>
    </source>
</evidence>
<comment type="similarity">
    <text evidence="2 9">Belongs to the ABC-2 integral membrane protein family.</text>
</comment>
<keyword evidence="6 9" id="KW-0812">Transmembrane</keyword>
<feature type="transmembrane region" description="Helical" evidence="9">
    <location>
        <begin position="96"/>
        <end position="118"/>
    </location>
</feature>
<protein>
    <recommendedName>
        <fullName evidence="9">Transport permease protein</fullName>
    </recommendedName>
</protein>
<feature type="transmembrane region" description="Helical" evidence="9">
    <location>
        <begin position="130"/>
        <end position="156"/>
    </location>
</feature>
<dbReference type="GO" id="GO:0015920">
    <property type="term" value="P:lipopolysaccharide transport"/>
    <property type="evidence" value="ECO:0007669"/>
    <property type="project" value="TreeGrafter"/>
</dbReference>
<feature type="transmembrane region" description="Helical" evidence="9">
    <location>
        <begin position="56"/>
        <end position="76"/>
    </location>
</feature>
<dbReference type="OrthoDB" id="9786910at2"/>
<feature type="domain" description="ABC transmembrane type-2" evidence="10">
    <location>
        <begin position="53"/>
        <end position="279"/>
    </location>
</feature>
<dbReference type="EMBL" id="MBTA01000030">
    <property type="protein sequence ID" value="RKD12398.1"/>
    <property type="molecule type" value="Genomic_DNA"/>
</dbReference>
<dbReference type="PANTHER" id="PTHR30413">
    <property type="entry name" value="INNER MEMBRANE TRANSPORT PERMEASE"/>
    <property type="match status" value="1"/>
</dbReference>
<dbReference type="InterPro" id="IPR047817">
    <property type="entry name" value="ABC2_TM_bact-type"/>
</dbReference>
<accession>A0A419S1N4</accession>
<keyword evidence="3 9" id="KW-0813">Transport</keyword>
<proteinExistence type="inferred from homology"/>
<dbReference type="GO" id="GO:0043190">
    <property type="term" value="C:ATP-binding cassette (ABC) transporter complex"/>
    <property type="evidence" value="ECO:0007669"/>
    <property type="project" value="InterPro"/>
</dbReference>
<keyword evidence="8 9" id="KW-0472">Membrane</keyword>
<dbReference type="AlphaFoldDB" id="A0A419S1N4"/>
<evidence type="ECO:0000256" key="6">
    <source>
        <dbReference type="ARBA" id="ARBA00022692"/>
    </source>
</evidence>
<gene>
    <name evidence="11" type="ORF">BCY91_12165</name>
</gene>
<organism evidence="11 12">
    <name type="scientific">Pelobium manganitolerans</name>
    <dbReference type="NCBI Taxonomy" id="1842495"/>
    <lineage>
        <taxon>Bacteria</taxon>
        <taxon>Pseudomonadati</taxon>
        <taxon>Bacteroidota</taxon>
        <taxon>Sphingobacteriia</taxon>
        <taxon>Sphingobacteriales</taxon>
        <taxon>Sphingobacteriaceae</taxon>
        <taxon>Pelobium</taxon>
    </lineage>
</organism>
<dbReference type="RefSeq" id="WP_120183220.1">
    <property type="nucleotide sequence ID" value="NZ_MBTA01000030.1"/>
</dbReference>
<evidence type="ECO:0000256" key="7">
    <source>
        <dbReference type="ARBA" id="ARBA00022989"/>
    </source>
</evidence>
<dbReference type="Pfam" id="PF01061">
    <property type="entry name" value="ABC2_membrane"/>
    <property type="match status" value="1"/>
</dbReference>
<evidence type="ECO:0000256" key="4">
    <source>
        <dbReference type="ARBA" id="ARBA00022475"/>
    </source>
</evidence>
<evidence type="ECO:0000256" key="3">
    <source>
        <dbReference type="ARBA" id="ARBA00022448"/>
    </source>
</evidence>
<comment type="subcellular location">
    <subcellularLocation>
        <location evidence="1">Cell inner membrane</location>
        <topology evidence="1">Multi-pass membrane protein</topology>
    </subcellularLocation>
    <subcellularLocation>
        <location evidence="9">Cell membrane</location>
        <topology evidence="9">Multi-pass membrane protein</topology>
    </subcellularLocation>
</comment>
<comment type="caution">
    <text evidence="11">The sequence shown here is derived from an EMBL/GenBank/DDBJ whole genome shotgun (WGS) entry which is preliminary data.</text>
</comment>
<keyword evidence="4 9" id="KW-1003">Cell membrane</keyword>
<evidence type="ECO:0000256" key="2">
    <source>
        <dbReference type="ARBA" id="ARBA00007783"/>
    </source>
</evidence>
<evidence type="ECO:0000313" key="11">
    <source>
        <dbReference type="EMBL" id="RKD12398.1"/>
    </source>
</evidence>
<feature type="transmembrane region" description="Helical" evidence="9">
    <location>
        <begin position="168"/>
        <end position="188"/>
    </location>
</feature>
<evidence type="ECO:0000256" key="8">
    <source>
        <dbReference type="ARBA" id="ARBA00023136"/>
    </source>
</evidence>
<dbReference type="Proteomes" id="UP000283433">
    <property type="component" value="Unassembled WGS sequence"/>
</dbReference>
<dbReference type="InterPro" id="IPR000412">
    <property type="entry name" value="ABC_2_transport"/>
</dbReference>
<evidence type="ECO:0000256" key="5">
    <source>
        <dbReference type="ARBA" id="ARBA00022519"/>
    </source>
</evidence>
<dbReference type="InterPro" id="IPR013525">
    <property type="entry name" value="ABC2_TM"/>
</dbReference>
<feature type="transmembrane region" description="Helical" evidence="9">
    <location>
        <begin position="258"/>
        <end position="276"/>
    </location>
</feature>